<comment type="caution">
    <text evidence="2">The sequence shown here is derived from an EMBL/GenBank/DDBJ whole genome shotgun (WGS) entry which is preliminary data.</text>
</comment>
<dbReference type="GO" id="GO:0019867">
    <property type="term" value="C:outer membrane"/>
    <property type="evidence" value="ECO:0007669"/>
    <property type="project" value="InterPro"/>
</dbReference>
<dbReference type="PANTHER" id="PTHR37530">
    <property type="entry name" value="OUTER MEMBRANE PROTEIN SLP"/>
    <property type="match status" value="1"/>
</dbReference>
<dbReference type="AlphaFoldDB" id="A0A498C054"/>
<dbReference type="PIRSF" id="PIRSF004982">
    <property type="entry name" value="SlP"/>
    <property type="match status" value="1"/>
</dbReference>
<keyword evidence="2" id="KW-0449">Lipoprotein</keyword>
<dbReference type="PANTHER" id="PTHR37530:SF1">
    <property type="entry name" value="OUTER MEMBRANE PROTEIN SLP"/>
    <property type="match status" value="1"/>
</dbReference>
<dbReference type="Proteomes" id="UP000275461">
    <property type="component" value="Unassembled WGS sequence"/>
</dbReference>
<proteinExistence type="predicted"/>
<reference evidence="2 3" key="1">
    <citation type="submission" date="2018-10" db="EMBL/GenBank/DDBJ databases">
        <title>Genomic Encyclopedia of Type Strains, Phase IV (KMG-IV): sequencing the most valuable type-strain genomes for metagenomic binning, comparative biology and taxonomic classification.</title>
        <authorList>
            <person name="Goeker M."/>
        </authorList>
    </citation>
    <scope>NUCLEOTIDE SEQUENCE [LARGE SCALE GENOMIC DNA]</scope>
    <source>
        <strain evidence="2 3">DSM 12769</strain>
    </source>
</reference>
<evidence type="ECO:0000256" key="1">
    <source>
        <dbReference type="SAM" id="SignalP"/>
    </source>
</evidence>
<evidence type="ECO:0000313" key="3">
    <source>
        <dbReference type="Proteomes" id="UP000275461"/>
    </source>
</evidence>
<organism evidence="2 3">
    <name type="scientific">Alkalispirillum mobile</name>
    <dbReference type="NCBI Taxonomy" id="85925"/>
    <lineage>
        <taxon>Bacteria</taxon>
        <taxon>Pseudomonadati</taxon>
        <taxon>Pseudomonadota</taxon>
        <taxon>Gammaproteobacteria</taxon>
        <taxon>Chromatiales</taxon>
        <taxon>Ectothiorhodospiraceae</taxon>
        <taxon>Alkalispirillum</taxon>
    </lineage>
</organism>
<feature type="chain" id="PRO_5019837406" evidence="1">
    <location>
        <begin position="22"/>
        <end position="170"/>
    </location>
</feature>
<name>A0A498C054_9GAMM</name>
<gene>
    <name evidence="2" type="ORF">DFR31_2196</name>
</gene>
<dbReference type="PROSITE" id="PS51257">
    <property type="entry name" value="PROKAR_LIPOPROTEIN"/>
    <property type="match status" value="1"/>
</dbReference>
<evidence type="ECO:0000313" key="2">
    <source>
        <dbReference type="EMBL" id="RLK48317.1"/>
    </source>
</evidence>
<keyword evidence="1" id="KW-0732">Signal</keyword>
<accession>A0A498C054</accession>
<feature type="signal peptide" evidence="1">
    <location>
        <begin position="1"/>
        <end position="21"/>
    </location>
</feature>
<dbReference type="EMBL" id="RCDA01000003">
    <property type="protein sequence ID" value="RLK48317.1"/>
    <property type="molecule type" value="Genomic_DNA"/>
</dbReference>
<keyword evidence="3" id="KW-1185">Reference proteome</keyword>
<sequence>MTPVNRTFKLVALLLSPLLLAACATGPGFDTAGVDRELTPQRLSAVADVAEDEQVVWGGIIVASKNLEDRTRLEVLAYPLDRSQRPRTAQSPQGRFIVEHPGYLETADYGPGRSLTVAGVVDEVVDGRIGEAAYRYPRVKPDDLYLWPQASEVQRTSPRVHFGVGIILTN</sequence>
<protein>
    <submittedName>
        <fullName evidence="2">Outer membrane lipoprotein</fullName>
    </submittedName>
</protein>
<dbReference type="Pfam" id="PF03843">
    <property type="entry name" value="Slp"/>
    <property type="match status" value="1"/>
</dbReference>
<dbReference type="InterPro" id="IPR004658">
    <property type="entry name" value="OMP_Slp"/>
</dbReference>